<dbReference type="EMBL" id="CATOUU010000507">
    <property type="protein sequence ID" value="CAI9932101.1"/>
    <property type="molecule type" value="Genomic_DNA"/>
</dbReference>
<dbReference type="AlphaFoldDB" id="A0AA86P5E8"/>
<dbReference type="Proteomes" id="UP001642409">
    <property type="component" value="Unassembled WGS sequence"/>
</dbReference>
<evidence type="ECO:0000313" key="4">
    <source>
        <dbReference type="Proteomes" id="UP001642409"/>
    </source>
</evidence>
<feature type="compositionally biased region" description="Basic and acidic residues" evidence="1">
    <location>
        <begin position="40"/>
        <end position="52"/>
    </location>
</feature>
<dbReference type="EMBL" id="CAXDID020000758">
    <property type="protein sequence ID" value="CAL6113163.1"/>
    <property type="molecule type" value="Genomic_DNA"/>
</dbReference>
<keyword evidence="4" id="KW-1185">Reference proteome</keyword>
<comment type="caution">
    <text evidence="2">The sequence shown here is derived from an EMBL/GenBank/DDBJ whole genome shotgun (WGS) entry which is preliminary data.</text>
</comment>
<feature type="region of interest" description="Disordered" evidence="1">
    <location>
        <begin position="22"/>
        <end position="52"/>
    </location>
</feature>
<proteinExistence type="predicted"/>
<organism evidence="2">
    <name type="scientific">Hexamita inflata</name>
    <dbReference type="NCBI Taxonomy" id="28002"/>
    <lineage>
        <taxon>Eukaryota</taxon>
        <taxon>Metamonada</taxon>
        <taxon>Diplomonadida</taxon>
        <taxon>Hexamitidae</taxon>
        <taxon>Hexamitinae</taxon>
        <taxon>Hexamita</taxon>
    </lineage>
</organism>
<evidence type="ECO:0000313" key="3">
    <source>
        <dbReference type="EMBL" id="CAL6113163.1"/>
    </source>
</evidence>
<reference evidence="3 4" key="2">
    <citation type="submission" date="2024-07" db="EMBL/GenBank/DDBJ databases">
        <authorList>
            <person name="Akdeniz Z."/>
        </authorList>
    </citation>
    <scope>NUCLEOTIDE SEQUENCE [LARGE SCALE GENOMIC DNA]</scope>
</reference>
<accession>A0AA86P5E8</accession>
<protein>
    <submittedName>
        <fullName evidence="3">Hypothetical_protein</fullName>
    </submittedName>
</protein>
<reference evidence="2" key="1">
    <citation type="submission" date="2023-06" db="EMBL/GenBank/DDBJ databases">
        <authorList>
            <person name="Kurt Z."/>
        </authorList>
    </citation>
    <scope>NUCLEOTIDE SEQUENCE</scope>
</reference>
<name>A0AA86P5E8_9EUKA</name>
<sequence>MKYIQFDRETEQTSPRVVRLAFTSRLAHQTPPRRRPQSTRRPETDGKAGTRDALEMQRNCWFGHTTSSTPHLIQNCEVKSGQATSSTALGDYAGTGCAERFLFLAAPAFLPVAREGFQGAPAVSRSGEPSAGVVCQNRKNEEQYGRGRKRVGMSWFGAASRCPNTRASPSSLMKQTAADSDMLCALVKQNRYNIAYNNYQCRNLESITTIQVIFVQISIQHCCSCWNRPSK</sequence>
<gene>
    <name evidence="2" type="ORF">HINF_LOCUS19746</name>
    <name evidence="3" type="ORF">HINF_LOCUS77378</name>
</gene>
<evidence type="ECO:0000313" key="2">
    <source>
        <dbReference type="EMBL" id="CAI9932101.1"/>
    </source>
</evidence>
<evidence type="ECO:0000256" key="1">
    <source>
        <dbReference type="SAM" id="MobiDB-lite"/>
    </source>
</evidence>